<proteinExistence type="inferred from homology"/>
<dbReference type="AlphaFoldDB" id="A0A2S5BII3"/>
<evidence type="ECO:0000256" key="9">
    <source>
        <dbReference type="ARBA" id="ARBA00032159"/>
    </source>
</evidence>
<dbReference type="EMBL" id="PJQD01000002">
    <property type="protein sequence ID" value="POY76581.1"/>
    <property type="molecule type" value="Genomic_DNA"/>
</dbReference>
<comment type="similarity">
    <text evidence="3 11">Belongs to the MICOS complex subunit Mic12 family.</text>
</comment>
<evidence type="ECO:0000256" key="8">
    <source>
        <dbReference type="ARBA" id="ARBA00023136"/>
    </source>
</evidence>
<keyword evidence="6" id="KW-1133">Transmembrane helix</keyword>
<comment type="caution">
    <text evidence="13">The sequence shown here is derived from an EMBL/GenBank/DDBJ whole genome shotgun (WGS) entry which is preliminary data.</text>
</comment>
<dbReference type="Proteomes" id="UP000237144">
    <property type="component" value="Unassembled WGS sequence"/>
</dbReference>
<evidence type="ECO:0000256" key="5">
    <source>
        <dbReference type="ARBA" id="ARBA00022692"/>
    </source>
</evidence>
<dbReference type="GO" id="GO:0044284">
    <property type="term" value="C:mitochondrial crista junction"/>
    <property type="evidence" value="ECO:0007669"/>
    <property type="project" value="InterPro"/>
</dbReference>
<comment type="subcellular location">
    <subcellularLocation>
        <location evidence="2">Membrane</location>
    </subcellularLocation>
    <subcellularLocation>
        <location evidence="11">Mitochondrion inner membrane</location>
        <topology evidence="11">Single-pass membrane protein</topology>
    </subcellularLocation>
</comment>
<dbReference type="GO" id="GO:0061617">
    <property type="term" value="C:MICOS complex"/>
    <property type="evidence" value="ECO:0007669"/>
    <property type="project" value="UniProtKB-UniRule"/>
</dbReference>
<reference evidence="13 14" key="1">
    <citation type="journal article" date="2018" name="Front. Microbiol.">
        <title>Prospects for Fungal Bioremediation of Acidic Radioactive Waste Sites: Characterization and Genome Sequence of Rhodotorula taiwanensis MD1149.</title>
        <authorList>
            <person name="Tkavc R."/>
            <person name="Matrosova V.Y."/>
            <person name="Grichenko O.E."/>
            <person name="Gostincar C."/>
            <person name="Volpe R.P."/>
            <person name="Klimenkova P."/>
            <person name="Gaidamakova E.K."/>
            <person name="Zhou C.E."/>
            <person name="Stewart B.J."/>
            <person name="Lyman M.G."/>
            <person name="Malfatti S.A."/>
            <person name="Rubinfeld B."/>
            <person name="Courtot M."/>
            <person name="Singh J."/>
            <person name="Dalgard C.L."/>
            <person name="Hamilton T."/>
            <person name="Frey K.G."/>
            <person name="Gunde-Cimerman N."/>
            <person name="Dugan L."/>
            <person name="Daly M.J."/>
        </authorList>
    </citation>
    <scope>NUCLEOTIDE SEQUENCE [LARGE SCALE GENOMIC DNA]</scope>
    <source>
        <strain evidence="13 14">MD1149</strain>
    </source>
</reference>
<evidence type="ECO:0000313" key="13">
    <source>
        <dbReference type="EMBL" id="POY76581.1"/>
    </source>
</evidence>
<feature type="region of interest" description="Disordered" evidence="12">
    <location>
        <begin position="121"/>
        <end position="178"/>
    </location>
</feature>
<dbReference type="InterPro" id="IPR031463">
    <property type="entry name" value="Mic12"/>
</dbReference>
<name>A0A2S5BII3_9BASI</name>
<dbReference type="OrthoDB" id="2527787at2759"/>
<evidence type="ECO:0000256" key="7">
    <source>
        <dbReference type="ARBA" id="ARBA00023128"/>
    </source>
</evidence>
<keyword evidence="7 11" id="KW-0496">Mitochondrion</keyword>
<comment type="subunit">
    <text evidence="11">Component of the mitochondrial contact site and cristae organizing system (MICOS) complex.</text>
</comment>
<protein>
    <recommendedName>
        <fullName evidence="4 11">MICOS complex subunit MIC12</fullName>
    </recommendedName>
    <alternativeName>
        <fullName evidence="10 11">Altered inheritance of mitochondria protein 5, mitochondrial</fullName>
    </alternativeName>
    <alternativeName>
        <fullName evidence="9 11">Found in mitochondrial proteome protein 51</fullName>
    </alternativeName>
</protein>
<evidence type="ECO:0000256" key="6">
    <source>
        <dbReference type="ARBA" id="ARBA00022989"/>
    </source>
</evidence>
<evidence type="ECO:0000256" key="11">
    <source>
        <dbReference type="RuleBase" id="RU363010"/>
    </source>
</evidence>
<accession>A0A2S5BII3</accession>
<dbReference type="GO" id="GO:0042407">
    <property type="term" value="P:cristae formation"/>
    <property type="evidence" value="ECO:0007669"/>
    <property type="project" value="InterPro"/>
</dbReference>
<evidence type="ECO:0000256" key="1">
    <source>
        <dbReference type="ARBA" id="ARBA00002689"/>
    </source>
</evidence>
<gene>
    <name evidence="13" type="ORF">BMF94_0170</name>
</gene>
<organism evidence="13 14">
    <name type="scientific">Rhodotorula taiwanensis</name>
    <dbReference type="NCBI Taxonomy" id="741276"/>
    <lineage>
        <taxon>Eukaryota</taxon>
        <taxon>Fungi</taxon>
        <taxon>Dikarya</taxon>
        <taxon>Basidiomycota</taxon>
        <taxon>Pucciniomycotina</taxon>
        <taxon>Microbotryomycetes</taxon>
        <taxon>Sporidiobolales</taxon>
        <taxon>Sporidiobolaceae</taxon>
        <taxon>Rhodotorula</taxon>
    </lineage>
</organism>
<keyword evidence="14" id="KW-1185">Reference proteome</keyword>
<evidence type="ECO:0000256" key="12">
    <source>
        <dbReference type="SAM" id="MobiDB-lite"/>
    </source>
</evidence>
<keyword evidence="5" id="KW-0812">Transmembrane</keyword>
<evidence type="ECO:0000256" key="3">
    <source>
        <dbReference type="ARBA" id="ARBA00009188"/>
    </source>
</evidence>
<sequence>MSFFYKFMVGAALGGGATLYYQDEIERTTLRLQSDLHKLSDQLVRSAPSAAIQTDSAAQPVIPQRLPFSEELKARWNEQVGSALYAAQTTDWSSVASRTYSKLRSSLAGATDAAESAAAASGSALASGPRIESTGSRADEPSGSLTSVGKNSPPGANATVKAERSSAPAAQDSGKRWV</sequence>
<keyword evidence="8" id="KW-0472">Membrane</keyword>
<comment type="function">
    <text evidence="1 11">Component of the MICOS complex, a large protein complex of the mitochondrial inner membrane that plays crucial roles in the maintenance of crista junctions, inner membrane architecture, and formation of contact sites to the outer membrane.</text>
</comment>
<evidence type="ECO:0000256" key="2">
    <source>
        <dbReference type="ARBA" id="ARBA00004370"/>
    </source>
</evidence>
<keyword evidence="11" id="KW-0999">Mitochondrion inner membrane</keyword>
<dbReference type="Pfam" id="PF17050">
    <property type="entry name" value="AIM5"/>
    <property type="match status" value="1"/>
</dbReference>
<evidence type="ECO:0000313" key="14">
    <source>
        <dbReference type="Proteomes" id="UP000237144"/>
    </source>
</evidence>
<evidence type="ECO:0000256" key="4">
    <source>
        <dbReference type="ARBA" id="ARBA00018170"/>
    </source>
</evidence>
<evidence type="ECO:0000256" key="10">
    <source>
        <dbReference type="ARBA" id="ARBA00032985"/>
    </source>
</evidence>